<evidence type="ECO:0008006" key="4">
    <source>
        <dbReference type="Google" id="ProtNLM"/>
    </source>
</evidence>
<dbReference type="OrthoDB" id="275291at2"/>
<dbReference type="EMBL" id="CP036261">
    <property type="protein sequence ID" value="QDS87504.1"/>
    <property type="molecule type" value="Genomic_DNA"/>
</dbReference>
<protein>
    <recommendedName>
        <fullName evidence="4">Carboxypeptidase regulatory-like domain-containing protein</fullName>
    </recommendedName>
</protein>
<accession>A0A517LY04</accession>
<evidence type="ECO:0000313" key="2">
    <source>
        <dbReference type="EMBL" id="QDS87504.1"/>
    </source>
</evidence>
<organism evidence="2 3">
    <name type="scientific">Rosistilla ulvae</name>
    <dbReference type="NCBI Taxonomy" id="1930277"/>
    <lineage>
        <taxon>Bacteria</taxon>
        <taxon>Pseudomonadati</taxon>
        <taxon>Planctomycetota</taxon>
        <taxon>Planctomycetia</taxon>
        <taxon>Pirellulales</taxon>
        <taxon>Pirellulaceae</taxon>
        <taxon>Rosistilla</taxon>
    </lineage>
</organism>
<gene>
    <name evidence="2" type="ORF">EC9_16830</name>
</gene>
<dbReference type="AlphaFoldDB" id="A0A517LY04"/>
<evidence type="ECO:0000313" key="3">
    <source>
        <dbReference type="Proteomes" id="UP000319557"/>
    </source>
</evidence>
<sequence length="162" mass="17159">MLNAWEFFYQMDAITVRPVPPVVLIVLVALSLSGCSPQGFTGPTGTVAGSLTSKGKPLDSGTTITLISAEGFAASGTTDAEGHFNLMFRGSNEIPVSHYRIQVTAGQAAEASSNEPDPTAYATLDIKDSKLPFPEKYGSSSTSELEFDVREGDNDPLVIDLK</sequence>
<dbReference type="KEGG" id="ruv:EC9_16830"/>
<name>A0A517LY04_9BACT</name>
<keyword evidence="3" id="KW-1185">Reference proteome</keyword>
<feature type="region of interest" description="Disordered" evidence="1">
    <location>
        <begin position="133"/>
        <end position="162"/>
    </location>
</feature>
<dbReference type="Proteomes" id="UP000319557">
    <property type="component" value="Chromosome"/>
</dbReference>
<reference evidence="2 3" key="1">
    <citation type="submission" date="2019-02" db="EMBL/GenBank/DDBJ databases">
        <title>Deep-cultivation of Planctomycetes and their phenomic and genomic characterization uncovers novel biology.</title>
        <authorList>
            <person name="Wiegand S."/>
            <person name="Jogler M."/>
            <person name="Boedeker C."/>
            <person name="Pinto D."/>
            <person name="Vollmers J."/>
            <person name="Rivas-Marin E."/>
            <person name="Kohn T."/>
            <person name="Peeters S.H."/>
            <person name="Heuer A."/>
            <person name="Rast P."/>
            <person name="Oberbeckmann S."/>
            <person name="Bunk B."/>
            <person name="Jeske O."/>
            <person name="Meyerdierks A."/>
            <person name="Storesund J.E."/>
            <person name="Kallscheuer N."/>
            <person name="Luecker S."/>
            <person name="Lage O.M."/>
            <person name="Pohl T."/>
            <person name="Merkel B.J."/>
            <person name="Hornburger P."/>
            <person name="Mueller R.-W."/>
            <person name="Bruemmer F."/>
            <person name="Labrenz M."/>
            <person name="Spormann A.M."/>
            <person name="Op den Camp H."/>
            <person name="Overmann J."/>
            <person name="Amann R."/>
            <person name="Jetten M.S.M."/>
            <person name="Mascher T."/>
            <person name="Medema M.H."/>
            <person name="Devos D.P."/>
            <person name="Kaster A.-K."/>
            <person name="Ovreas L."/>
            <person name="Rohde M."/>
            <person name="Galperin M.Y."/>
            <person name="Jogler C."/>
        </authorList>
    </citation>
    <scope>NUCLEOTIDE SEQUENCE [LARGE SCALE GENOMIC DNA]</scope>
    <source>
        <strain evidence="2 3">EC9</strain>
    </source>
</reference>
<evidence type="ECO:0000256" key="1">
    <source>
        <dbReference type="SAM" id="MobiDB-lite"/>
    </source>
</evidence>
<dbReference type="RefSeq" id="WP_145343908.1">
    <property type="nucleotide sequence ID" value="NZ_CP036261.1"/>
</dbReference>
<proteinExistence type="predicted"/>